<dbReference type="GO" id="GO:0071013">
    <property type="term" value="C:catalytic step 2 spliceosome"/>
    <property type="evidence" value="ECO:0007669"/>
    <property type="project" value="TreeGrafter"/>
</dbReference>
<feature type="region of interest" description="Disordered" evidence="1">
    <location>
        <begin position="1"/>
        <end position="41"/>
    </location>
</feature>
<feature type="compositionally biased region" description="Basic residues" evidence="1">
    <location>
        <begin position="10"/>
        <end position="33"/>
    </location>
</feature>
<sequence length="171" mass="18901">MDSYSLVRSGKLKLKGEKHKKKHSKRPNSKKTRQNTDERLEDANAHGGFWAVKDIADVADAVAIQLNSWSIRSANQEAVADCSDTGESETNIGAERSHAAVRYLSATDEGLIVVGPPRRFQEPPAPEEILTAIKVSDTKIAFKSGYVNVPYNVSHVDDVTYETFESCLQRP</sequence>
<dbReference type="PANTHER" id="PTHR12928:SF0">
    <property type="entry name" value="FSHD REGION GENE 1"/>
    <property type="match status" value="1"/>
</dbReference>
<dbReference type="WBParaSite" id="ECPE_0001805001-mRNA-1">
    <property type="protein sequence ID" value="ECPE_0001805001-mRNA-1"/>
    <property type="gene ID" value="ECPE_0001805001"/>
</dbReference>
<dbReference type="Pfam" id="PF06229">
    <property type="entry name" value="FRG1"/>
    <property type="match status" value="1"/>
</dbReference>
<evidence type="ECO:0000313" key="3">
    <source>
        <dbReference type="Proteomes" id="UP000272942"/>
    </source>
</evidence>
<dbReference type="GO" id="GO:0055120">
    <property type="term" value="C:striated muscle dense body"/>
    <property type="evidence" value="ECO:0007669"/>
    <property type="project" value="TreeGrafter"/>
</dbReference>
<gene>
    <name evidence="2" type="ORF">ECPE_LOCUS18004</name>
</gene>
<dbReference type="EMBL" id="UZAN01073673">
    <property type="protein sequence ID" value="VDP95396.1"/>
    <property type="molecule type" value="Genomic_DNA"/>
</dbReference>
<evidence type="ECO:0000313" key="4">
    <source>
        <dbReference type="WBParaSite" id="ECPE_0001805001-mRNA-1"/>
    </source>
</evidence>
<reference evidence="4" key="1">
    <citation type="submission" date="2016-06" db="UniProtKB">
        <authorList>
            <consortium name="WormBaseParasite"/>
        </authorList>
    </citation>
    <scope>IDENTIFICATION</scope>
</reference>
<dbReference type="PANTHER" id="PTHR12928">
    <property type="entry name" value="FRG1 PROTEIN"/>
    <property type="match status" value="1"/>
</dbReference>
<organism evidence="4">
    <name type="scientific">Echinostoma caproni</name>
    <dbReference type="NCBI Taxonomy" id="27848"/>
    <lineage>
        <taxon>Eukaryota</taxon>
        <taxon>Metazoa</taxon>
        <taxon>Spiralia</taxon>
        <taxon>Lophotrochozoa</taxon>
        <taxon>Platyhelminthes</taxon>
        <taxon>Trematoda</taxon>
        <taxon>Digenea</taxon>
        <taxon>Plagiorchiida</taxon>
        <taxon>Echinostomata</taxon>
        <taxon>Echinostomatoidea</taxon>
        <taxon>Echinostomatidae</taxon>
        <taxon>Echinostoma</taxon>
    </lineage>
</organism>
<accession>A0A183BFL9</accession>
<protein>
    <submittedName>
        <fullName evidence="4">Protein CUSTOS</fullName>
    </submittedName>
</protein>
<dbReference type="InterPro" id="IPR010414">
    <property type="entry name" value="FRG1"/>
</dbReference>
<proteinExistence type="predicted"/>
<dbReference type="GO" id="GO:0051015">
    <property type="term" value="F:actin filament binding"/>
    <property type="evidence" value="ECO:0007669"/>
    <property type="project" value="TreeGrafter"/>
</dbReference>
<reference evidence="2 3" key="2">
    <citation type="submission" date="2018-11" db="EMBL/GenBank/DDBJ databases">
        <authorList>
            <consortium name="Pathogen Informatics"/>
        </authorList>
    </citation>
    <scope>NUCLEOTIDE SEQUENCE [LARGE SCALE GENOMIC DNA]</scope>
    <source>
        <strain evidence="2 3">Egypt</strain>
    </source>
</reference>
<dbReference type="OrthoDB" id="5539371at2759"/>
<evidence type="ECO:0000313" key="2">
    <source>
        <dbReference type="EMBL" id="VDP95396.1"/>
    </source>
</evidence>
<dbReference type="GO" id="GO:0005730">
    <property type="term" value="C:nucleolus"/>
    <property type="evidence" value="ECO:0007669"/>
    <property type="project" value="TreeGrafter"/>
</dbReference>
<dbReference type="Gene3D" id="2.80.10.50">
    <property type="match status" value="1"/>
</dbReference>
<keyword evidence="3" id="KW-1185">Reference proteome</keyword>
<dbReference type="AlphaFoldDB" id="A0A183BFL9"/>
<evidence type="ECO:0000256" key="1">
    <source>
        <dbReference type="SAM" id="MobiDB-lite"/>
    </source>
</evidence>
<name>A0A183BFL9_9TREM</name>
<dbReference type="Proteomes" id="UP000272942">
    <property type="component" value="Unassembled WGS sequence"/>
</dbReference>